<evidence type="ECO:0000313" key="11">
    <source>
        <dbReference type="EMBL" id="KKG77233.1"/>
    </source>
</evidence>
<dbReference type="Proteomes" id="UP000034232">
    <property type="component" value="Unassembled WGS sequence"/>
</dbReference>
<dbReference type="EMBL" id="JJPV01000036">
    <property type="protein sequence ID" value="KKH02109.1"/>
    <property type="molecule type" value="Genomic_DNA"/>
</dbReference>
<dbReference type="EMBL" id="JJQG01000148">
    <property type="protein sequence ID" value="KKH34787.1"/>
    <property type="molecule type" value="Genomic_DNA"/>
</dbReference>
<dbReference type="Proteomes" id="UP000034547">
    <property type="component" value="Unassembled WGS sequence"/>
</dbReference>
<evidence type="ECO:0000313" key="2">
    <source>
        <dbReference type="EMBL" id="KKG03914.1"/>
    </source>
</evidence>
<dbReference type="Proteomes" id="UP000034468">
    <property type="component" value="Unassembled WGS sequence"/>
</dbReference>
<reference evidence="21 22" key="1">
    <citation type="journal article" date="2015" name="ISME J.">
        <title>Genomic and phenotypic differentiation among Methanosarcina mazei populations from Columbia River sediment.</title>
        <authorList>
            <person name="Youngblut N.D."/>
            <person name="Wirth J.S."/>
            <person name="Henriksen J.R."/>
            <person name="Smith M."/>
            <person name="Simon H."/>
            <person name="Metcalf W.W."/>
            <person name="Whitaker R.J."/>
        </authorList>
    </citation>
    <scope>NUCLEOTIDE SEQUENCE [LARGE SCALE GENOMIC DNA]</scope>
    <source>
        <strain evidence="16 37">1.H.A.1A.1</strain>
        <strain evidence="17 27">1.H.A.2.3</strain>
        <strain evidence="18 36">1.H.A.2.7</strain>
        <strain evidence="19 39">1.H.M.1A.1</strain>
        <strain evidence="20 32">1.H.T.2.5</strain>
        <strain evidence="3 24">2.F.A.2.3</strain>
        <strain evidence="2 34">2.F.T.0.2</strain>
        <strain evidence="4 22">3.F.A.1A.3</strain>
        <strain evidence="5 26">3.F.A.2.6</strain>
        <strain evidence="7 28">3.F.A.2.7</strain>
        <strain evidence="6 25">3.F.T.1A.1</strain>
        <strain evidence="9 30">3.F.T.1A.2</strain>
        <strain evidence="8 33">3.F.T.1A.4</strain>
        <strain evidence="10 23">3.H.A.2.1</strain>
        <strain evidence="11 38">3.H.A.2.4</strain>
        <strain evidence="13 35">3.H.M.1A.1</strain>
        <strain evidence="12 31">3.H.M.1B.1</strain>
        <strain evidence="15 21">3.H.M.1B.2</strain>
        <strain evidence="14 29">3.H.M.1B.5</strain>
    </source>
</reference>
<keyword evidence="1" id="KW-0812">Transmembrane</keyword>
<evidence type="ECO:0000313" key="30">
    <source>
        <dbReference type="Proteomes" id="UP000034279"/>
    </source>
</evidence>
<evidence type="ECO:0000313" key="24">
    <source>
        <dbReference type="Proteomes" id="UP000034142"/>
    </source>
</evidence>
<evidence type="ECO:0000313" key="25">
    <source>
        <dbReference type="Proteomes" id="UP000034188"/>
    </source>
</evidence>
<evidence type="ECO:0000313" key="7">
    <source>
        <dbReference type="EMBL" id="KKG54389.1"/>
    </source>
</evidence>
<evidence type="ECO:0000313" key="33">
    <source>
        <dbReference type="Proteomes" id="UP000034566"/>
    </source>
</evidence>
<dbReference type="Proteomes" id="UP000034243">
    <property type="component" value="Unassembled WGS sequence"/>
</dbReference>
<comment type="caution">
    <text evidence="11">The sequence shown here is derived from an EMBL/GenBank/DDBJ whole genome shotgun (WGS) entry which is preliminary data.</text>
</comment>
<dbReference type="Proteomes" id="UP000034195">
    <property type="component" value="Unassembled WGS sequence"/>
</dbReference>
<evidence type="ECO:0000313" key="18">
    <source>
        <dbReference type="EMBL" id="KKH61350.1"/>
    </source>
</evidence>
<dbReference type="EMBL" id="JJPH01000038">
    <property type="protein sequence ID" value="KKG54389.1"/>
    <property type="molecule type" value="Genomic_DNA"/>
</dbReference>
<sequence length="70" mass="7533">MILNFSVPGGANIGYNKACPQFCILDISAQADYQGLLNSGKGVLVRVLLALLVSSVYRLLYRAVPSYLAL</sequence>
<dbReference type="EMBL" id="JJPI01000080">
    <property type="protein sequence ID" value="KKG53930.1"/>
    <property type="molecule type" value="Genomic_DNA"/>
</dbReference>
<evidence type="ECO:0000313" key="12">
    <source>
        <dbReference type="EMBL" id="KKG91289.1"/>
    </source>
</evidence>
<evidence type="ECO:0000313" key="39">
    <source>
        <dbReference type="Proteomes" id="UP000034925"/>
    </source>
</evidence>
<evidence type="ECO:0000313" key="26">
    <source>
        <dbReference type="Proteomes" id="UP000034195"/>
    </source>
</evidence>
<evidence type="ECO:0000313" key="5">
    <source>
        <dbReference type="EMBL" id="KKG53653.1"/>
    </source>
</evidence>
<dbReference type="EMBL" id="JJPG01000052">
    <property type="protein sequence ID" value="KKG53653.1"/>
    <property type="molecule type" value="Genomic_DNA"/>
</dbReference>
<dbReference type="Proteomes" id="UP000034758">
    <property type="component" value="Unassembled WGS sequence"/>
</dbReference>
<evidence type="ECO:0000313" key="36">
    <source>
        <dbReference type="Proteomes" id="UP000034692"/>
    </source>
</evidence>
<dbReference type="EMBL" id="JJOR01000024">
    <property type="protein sequence ID" value="KKG07679.1"/>
    <property type="molecule type" value="Genomic_DNA"/>
</dbReference>
<dbReference type="AlphaFoldDB" id="A0A0F8JNC4"/>
<evidence type="ECO:0000313" key="13">
    <source>
        <dbReference type="EMBL" id="KKG94688.1"/>
    </source>
</evidence>
<dbReference type="Proteomes" id="UP000033835">
    <property type="component" value="Unassembled WGS sequence"/>
</dbReference>
<dbReference type="Proteomes" id="UP000034253">
    <property type="component" value="Unassembled WGS sequence"/>
</dbReference>
<dbReference type="PATRIC" id="fig|2209.40.peg.1987"/>
<evidence type="ECO:0000313" key="22">
    <source>
        <dbReference type="Proteomes" id="UP000033878"/>
    </source>
</evidence>
<evidence type="ECO:0000313" key="19">
    <source>
        <dbReference type="EMBL" id="KKH79319.1"/>
    </source>
</evidence>
<dbReference type="EMBL" id="JJPB01000035">
    <property type="protein sequence ID" value="KKG33781.1"/>
    <property type="molecule type" value="Genomic_DNA"/>
</dbReference>
<evidence type="ECO:0000313" key="38">
    <source>
        <dbReference type="Proteomes" id="UP000034817"/>
    </source>
</evidence>
<evidence type="ECO:0000313" key="37">
    <source>
        <dbReference type="Proteomes" id="UP000034758"/>
    </source>
</evidence>
<dbReference type="Proteomes" id="UP000034142">
    <property type="component" value="Unassembled WGS sequence"/>
</dbReference>
<proteinExistence type="predicted"/>
<evidence type="ECO:0000256" key="1">
    <source>
        <dbReference type="SAM" id="Phobius"/>
    </source>
</evidence>
<evidence type="ECO:0000313" key="28">
    <source>
        <dbReference type="Proteomes" id="UP000034243"/>
    </source>
</evidence>
<evidence type="ECO:0000313" key="32">
    <source>
        <dbReference type="Proteomes" id="UP000034547"/>
    </source>
</evidence>
<evidence type="ECO:0000313" key="14">
    <source>
        <dbReference type="EMBL" id="KKH01335.1"/>
    </source>
</evidence>
<dbReference type="EMBL" id="JJPP01000135">
    <property type="protein sequence ID" value="KKG77233.1"/>
    <property type="molecule type" value="Genomic_DNA"/>
</dbReference>
<evidence type="ECO:0000313" key="21">
    <source>
        <dbReference type="Proteomes" id="UP000033835"/>
    </source>
</evidence>
<dbReference type="EMBL" id="JJPU01000209">
    <property type="protein sequence ID" value="KKG91289.1"/>
    <property type="molecule type" value="Genomic_DNA"/>
</dbReference>
<evidence type="ECO:0000313" key="8">
    <source>
        <dbReference type="EMBL" id="KKG60077.1"/>
    </source>
</evidence>
<evidence type="ECO:0000313" key="34">
    <source>
        <dbReference type="Proteomes" id="UP000034597"/>
    </source>
</evidence>
<evidence type="ECO:0000313" key="9">
    <source>
        <dbReference type="EMBL" id="KKG61870.1"/>
    </source>
</evidence>
<dbReference type="Proteomes" id="UP000034692">
    <property type="component" value="Unassembled WGS sequence"/>
</dbReference>
<evidence type="ECO:0000313" key="31">
    <source>
        <dbReference type="Proteomes" id="UP000034468"/>
    </source>
</evidence>
<dbReference type="EMBL" id="JJOT01000038">
    <property type="protein sequence ID" value="KKG03914.1"/>
    <property type="molecule type" value="Genomic_DNA"/>
</dbReference>
<evidence type="ECO:0000313" key="16">
    <source>
        <dbReference type="EMBL" id="KKH34787.1"/>
    </source>
</evidence>
<keyword evidence="1" id="KW-0472">Membrane</keyword>
<dbReference type="EMBL" id="JJPW01000048">
    <property type="protein sequence ID" value="KKH01335.1"/>
    <property type="molecule type" value="Genomic_DNA"/>
</dbReference>
<dbReference type="EMBL" id="JJRB01000119">
    <property type="protein sequence ID" value="KKI01507.1"/>
    <property type="molecule type" value="Genomic_DNA"/>
</dbReference>
<feature type="transmembrane region" description="Helical" evidence="1">
    <location>
        <begin position="43"/>
        <end position="61"/>
    </location>
</feature>
<protein>
    <submittedName>
        <fullName evidence="11">Uncharacterized protein</fullName>
    </submittedName>
</protein>
<evidence type="ECO:0000313" key="6">
    <source>
        <dbReference type="EMBL" id="KKG53930.1"/>
    </source>
</evidence>
<dbReference type="Proteomes" id="UP000034657">
    <property type="component" value="Unassembled WGS sequence"/>
</dbReference>
<evidence type="ECO:0000313" key="29">
    <source>
        <dbReference type="Proteomes" id="UP000034253"/>
    </source>
</evidence>
<dbReference type="Proteomes" id="UP000034817">
    <property type="component" value="Unassembled WGS sequence"/>
</dbReference>
<evidence type="ECO:0000313" key="23">
    <source>
        <dbReference type="Proteomes" id="UP000034001"/>
    </source>
</evidence>
<dbReference type="EMBL" id="JJQO01000272">
    <property type="protein sequence ID" value="KKH61350.1"/>
    <property type="molecule type" value="Genomic_DNA"/>
</dbReference>
<evidence type="ECO:0000313" key="27">
    <source>
        <dbReference type="Proteomes" id="UP000034232"/>
    </source>
</evidence>
<dbReference type="EMBL" id="JJPJ01000075">
    <property type="protein sequence ID" value="KKG61870.1"/>
    <property type="molecule type" value="Genomic_DNA"/>
</dbReference>
<evidence type="ECO:0000313" key="4">
    <source>
        <dbReference type="EMBL" id="KKG33781.1"/>
    </source>
</evidence>
<dbReference type="Proteomes" id="UP000034188">
    <property type="component" value="Unassembled WGS sequence"/>
</dbReference>
<dbReference type="EMBL" id="JJQM01000097">
    <property type="protein sequence ID" value="KKH54293.1"/>
    <property type="molecule type" value="Genomic_DNA"/>
</dbReference>
<evidence type="ECO:0000313" key="10">
    <source>
        <dbReference type="EMBL" id="KKG72932.1"/>
    </source>
</evidence>
<dbReference type="EMBL" id="JJQR01000002">
    <property type="protein sequence ID" value="KKH79319.1"/>
    <property type="molecule type" value="Genomic_DNA"/>
</dbReference>
<gene>
    <name evidence="3" type="ORF">DU31_10445</name>
    <name evidence="6" type="ORF">DU33_05250</name>
    <name evidence="7" type="ORF">DU36_11365</name>
    <name evidence="5" type="ORF">DU38_11450</name>
    <name evidence="2" type="ORF">DU40_14355</name>
    <name evidence="8" type="ORF">DU45_13175</name>
    <name evidence="4" type="ORF">DU49_09345</name>
    <name evidence="16" type="ORF">DU54_09760</name>
    <name evidence="11" type="ORF">DU55_00385</name>
    <name evidence="14" type="ORF">DU56_10025</name>
    <name evidence="10" type="ORF">DU63_15770</name>
    <name evidence="9" type="ORF">DU64_01045</name>
    <name evidence="12" type="ORF">DU66_05025</name>
    <name evidence="15" type="ORF">DU68_10625</name>
    <name evidence="13" type="ORF">DU69_20240</name>
    <name evidence="18" type="ORF">DU75_01020</name>
    <name evidence="17" type="ORF">DU76_16370</name>
    <name evidence="20" type="ORF">DU83_07965</name>
    <name evidence="19" type="ORF">DU86_00390</name>
</gene>
<evidence type="ECO:0000313" key="17">
    <source>
        <dbReference type="EMBL" id="KKH54293.1"/>
    </source>
</evidence>
<dbReference type="Proteomes" id="UP000034001">
    <property type="component" value="Unassembled WGS sequence"/>
</dbReference>
<dbReference type="Proteomes" id="UP000034597">
    <property type="component" value="Unassembled WGS sequence"/>
</dbReference>
<accession>A0A0F8JNC4</accession>
<dbReference type="Proteomes" id="UP000034925">
    <property type="component" value="Unassembled WGS sequence"/>
</dbReference>
<evidence type="ECO:0000313" key="35">
    <source>
        <dbReference type="Proteomes" id="UP000034657"/>
    </source>
</evidence>
<dbReference type="EMBL" id="JJPK01000091">
    <property type="protein sequence ID" value="KKG60077.1"/>
    <property type="molecule type" value="Genomic_DNA"/>
</dbReference>
<organism evidence="11 38">
    <name type="scientific">Methanosarcina mazei</name>
    <name type="common">Methanosarcina frisia</name>
    <dbReference type="NCBI Taxonomy" id="2209"/>
    <lineage>
        <taxon>Archaea</taxon>
        <taxon>Methanobacteriati</taxon>
        <taxon>Methanobacteriota</taxon>
        <taxon>Stenosarchaea group</taxon>
        <taxon>Methanomicrobia</taxon>
        <taxon>Methanosarcinales</taxon>
        <taxon>Methanosarcinaceae</taxon>
        <taxon>Methanosarcina</taxon>
    </lineage>
</organism>
<name>A0A0F8JNC4_METMZ</name>
<dbReference type="EMBL" id="JJPO01000082">
    <property type="protein sequence ID" value="KKG72932.1"/>
    <property type="molecule type" value="Genomic_DNA"/>
</dbReference>
<keyword evidence="1" id="KW-1133">Transmembrane helix</keyword>
<dbReference type="Proteomes" id="UP000034279">
    <property type="component" value="Unassembled WGS sequence"/>
</dbReference>
<dbReference type="Proteomes" id="UP000033878">
    <property type="component" value="Unassembled WGS sequence"/>
</dbReference>
<evidence type="ECO:0000313" key="20">
    <source>
        <dbReference type="EMBL" id="KKI01507.1"/>
    </source>
</evidence>
<dbReference type="EMBL" id="JJPT01000024">
    <property type="protein sequence ID" value="KKG94688.1"/>
    <property type="molecule type" value="Genomic_DNA"/>
</dbReference>
<evidence type="ECO:0000313" key="3">
    <source>
        <dbReference type="EMBL" id="KKG07679.1"/>
    </source>
</evidence>
<evidence type="ECO:0000313" key="15">
    <source>
        <dbReference type="EMBL" id="KKH02109.1"/>
    </source>
</evidence>
<dbReference type="Proteomes" id="UP000034566">
    <property type="component" value="Unassembled WGS sequence"/>
</dbReference>